<dbReference type="Pfam" id="PF03009">
    <property type="entry name" value="GDPD"/>
    <property type="match status" value="1"/>
</dbReference>
<protein>
    <submittedName>
        <fullName evidence="2">Glycerophosphoryl diester phosphodiesterase</fullName>
        <ecNumber evidence="2">3.1.4.46</ecNumber>
    </submittedName>
</protein>
<dbReference type="PANTHER" id="PTHR46211:SF13">
    <property type="entry name" value="GLYCEROPHOSPHODIESTER PHOSPHODIESTERASE 1-RELATED"/>
    <property type="match status" value="1"/>
</dbReference>
<evidence type="ECO:0000259" key="1">
    <source>
        <dbReference type="PROSITE" id="PS51704"/>
    </source>
</evidence>
<dbReference type="Gene3D" id="3.20.20.190">
    <property type="entry name" value="Phosphatidylinositol (PI) phosphodiesterase"/>
    <property type="match status" value="1"/>
</dbReference>
<proteinExistence type="predicted"/>
<dbReference type="InterPro" id="IPR030395">
    <property type="entry name" value="GP_PDE_dom"/>
</dbReference>
<name>A0A6J4LC03_9ACTN</name>
<evidence type="ECO:0000313" key="2">
    <source>
        <dbReference type="EMBL" id="CAA9327789.1"/>
    </source>
</evidence>
<dbReference type="EC" id="3.1.4.46" evidence="2"/>
<reference evidence="2" key="1">
    <citation type="submission" date="2020-02" db="EMBL/GenBank/DDBJ databases">
        <authorList>
            <person name="Meier V. D."/>
        </authorList>
    </citation>
    <scope>NUCLEOTIDE SEQUENCE</scope>
    <source>
        <strain evidence="2">AVDCRST_MAG07</strain>
    </source>
</reference>
<dbReference type="EMBL" id="CADCUB010000085">
    <property type="protein sequence ID" value="CAA9327789.1"/>
    <property type="molecule type" value="Genomic_DNA"/>
</dbReference>
<sequence length="276" mass="30133">MPAPAPLVVAHRGSSAAHAEHTLAAYELALQEGADSLECDVRLTRDGVLVCVHDRRIDRVSDGQGVLSTLELADLADLDFASWKARQDDPVLQEAWAEVEMDAERRSVLTLERLVQLALDSTTPAGRPVQLHIETKHPTRYGGLVERELIALLTRYGLASPAGRAASRVTVMSYALTSLRRVHSLAPVLPTVLLMDRVPVRYRDGRLPLQVSAAGVALRVVKKHPGFVQRVHEQGRPLAVFTVDERDDVELVAALGVDIVISNLPGRVKQLLAART</sequence>
<dbReference type="AlphaFoldDB" id="A0A6J4LC03"/>
<gene>
    <name evidence="2" type="ORF">AVDCRST_MAG07-2069</name>
</gene>
<keyword evidence="2" id="KW-0378">Hydrolase</keyword>
<dbReference type="PROSITE" id="PS51704">
    <property type="entry name" value="GP_PDE"/>
    <property type="match status" value="1"/>
</dbReference>
<accession>A0A6J4LC03</accession>
<dbReference type="SUPFAM" id="SSF51695">
    <property type="entry name" value="PLC-like phosphodiesterases"/>
    <property type="match status" value="1"/>
</dbReference>
<dbReference type="InterPro" id="IPR017946">
    <property type="entry name" value="PLC-like_Pdiesterase_TIM-brl"/>
</dbReference>
<dbReference type="PANTHER" id="PTHR46211">
    <property type="entry name" value="GLYCEROPHOSPHORYL DIESTER PHOSPHODIESTERASE"/>
    <property type="match status" value="1"/>
</dbReference>
<feature type="domain" description="GP-PDE" evidence="1">
    <location>
        <begin position="6"/>
        <end position="272"/>
    </location>
</feature>
<organism evidence="2">
    <name type="scientific">uncultured Frankineae bacterium</name>
    <dbReference type="NCBI Taxonomy" id="437475"/>
    <lineage>
        <taxon>Bacteria</taxon>
        <taxon>Bacillati</taxon>
        <taxon>Actinomycetota</taxon>
        <taxon>Actinomycetes</taxon>
        <taxon>Frankiales</taxon>
        <taxon>environmental samples</taxon>
    </lineage>
</organism>
<dbReference type="GO" id="GO:0008889">
    <property type="term" value="F:glycerophosphodiester phosphodiesterase activity"/>
    <property type="evidence" value="ECO:0007669"/>
    <property type="project" value="UniProtKB-EC"/>
</dbReference>
<dbReference type="GO" id="GO:0006629">
    <property type="term" value="P:lipid metabolic process"/>
    <property type="evidence" value="ECO:0007669"/>
    <property type="project" value="InterPro"/>
</dbReference>